<evidence type="ECO:0000313" key="9">
    <source>
        <dbReference type="EMBL" id="KAA0258034.1"/>
    </source>
</evidence>
<keyword evidence="7" id="KW-0998">Cell outer membrane</keyword>
<dbReference type="GO" id="GO:0015288">
    <property type="term" value="F:porin activity"/>
    <property type="evidence" value="ECO:0007669"/>
    <property type="project" value="TreeGrafter"/>
</dbReference>
<dbReference type="RefSeq" id="WP_149266355.1">
    <property type="nucleotide sequence ID" value="NZ_VFJB01000005.1"/>
</dbReference>
<organism evidence="9 10">
    <name type="scientific">Deferribacter autotrophicus</name>
    <dbReference type="NCBI Taxonomy" id="500465"/>
    <lineage>
        <taxon>Bacteria</taxon>
        <taxon>Pseudomonadati</taxon>
        <taxon>Deferribacterota</taxon>
        <taxon>Deferribacteres</taxon>
        <taxon>Deferribacterales</taxon>
        <taxon>Deferribacteraceae</taxon>
        <taxon>Deferribacter</taxon>
    </lineage>
</organism>
<evidence type="ECO:0000256" key="4">
    <source>
        <dbReference type="ARBA" id="ARBA00022452"/>
    </source>
</evidence>
<evidence type="ECO:0000256" key="7">
    <source>
        <dbReference type="ARBA" id="ARBA00023237"/>
    </source>
</evidence>
<protein>
    <submittedName>
        <fullName evidence="9">TolC family protein</fullName>
    </submittedName>
</protein>
<keyword evidence="3" id="KW-0813">Transport</keyword>
<name>A0A5A8F5P4_9BACT</name>
<reference evidence="9 10" key="1">
    <citation type="submission" date="2019-06" db="EMBL/GenBank/DDBJ databases">
        <title>Genomic insights into carbon and energy metabolism of Deferribacter autotrophicus revealed new metabolic traits in the phylum Deferribacteres.</title>
        <authorList>
            <person name="Slobodkin A.I."/>
            <person name="Slobodkina G.B."/>
            <person name="Allioux M."/>
            <person name="Alain K."/>
            <person name="Jebbar M."/>
            <person name="Shadrin V."/>
            <person name="Kublanov I.V."/>
            <person name="Toshchakov S.V."/>
            <person name="Bonch-Osmolovskaya E.A."/>
        </authorList>
    </citation>
    <scope>NUCLEOTIDE SEQUENCE [LARGE SCALE GENOMIC DNA]</scope>
    <source>
        <strain evidence="9 10">SL50</strain>
    </source>
</reference>
<evidence type="ECO:0000256" key="6">
    <source>
        <dbReference type="ARBA" id="ARBA00023136"/>
    </source>
</evidence>
<keyword evidence="10" id="KW-1185">Reference proteome</keyword>
<evidence type="ECO:0000313" key="10">
    <source>
        <dbReference type="Proteomes" id="UP000322876"/>
    </source>
</evidence>
<dbReference type="Gene3D" id="1.20.1600.10">
    <property type="entry name" value="Outer membrane efflux proteins (OEP)"/>
    <property type="match status" value="1"/>
</dbReference>
<evidence type="ECO:0000256" key="2">
    <source>
        <dbReference type="ARBA" id="ARBA00007613"/>
    </source>
</evidence>
<dbReference type="InterPro" id="IPR003423">
    <property type="entry name" value="OMP_efflux"/>
</dbReference>
<gene>
    <name evidence="9" type="ORF">FHQ18_06465</name>
</gene>
<evidence type="ECO:0000256" key="5">
    <source>
        <dbReference type="ARBA" id="ARBA00022692"/>
    </source>
</evidence>
<dbReference type="GO" id="GO:1990281">
    <property type="term" value="C:efflux pump complex"/>
    <property type="evidence" value="ECO:0007669"/>
    <property type="project" value="TreeGrafter"/>
</dbReference>
<evidence type="ECO:0000256" key="1">
    <source>
        <dbReference type="ARBA" id="ARBA00004442"/>
    </source>
</evidence>
<dbReference type="AlphaFoldDB" id="A0A5A8F5P4"/>
<dbReference type="GO" id="GO:0015562">
    <property type="term" value="F:efflux transmembrane transporter activity"/>
    <property type="evidence" value="ECO:0007669"/>
    <property type="project" value="InterPro"/>
</dbReference>
<feature type="coiled-coil region" evidence="8">
    <location>
        <begin position="348"/>
        <end position="375"/>
    </location>
</feature>
<comment type="subcellular location">
    <subcellularLocation>
        <location evidence="1">Cell outer membrane</location>
    </subcellularLocation>
</comment>
<dbReference type="OrthoDB" id="9814032at2"/>
<keyword evidence="4" id="KW-1134">Transmembrane beta strand</keyword>
<dbReference type="EMBL" id="VFJB01000005">
    <property type="protein sequence ID" value="KAA0258034.1"/>
    <property type="molecule type" value="Genomic_DNA"/>
</dbReference>
<dbReference type="SUPFAM" id="SSF56954">
    <property type="entry name" value="Outer membrane efflux proteins (OEP)"/>
    <property type="match status" value="1"/>
</dbReference>
<evidence type="ECO:0000256" key="8">
    <source>
        <dbReference type="SAM" id="Coils"/>
    </source>
</evidence>
<comment type="similarity">
    <text evidence="2">Belongs to the outer membrane factor (OMF) (TC 1.B.17) family.</text>
</comment>
<dbReference type="PANTHER" id="PTHR30026:SF20">
    <property type="entry name" value="OUTER MEMBRANE PROTEIN TOLC"/>
    <property type="match status" value="1"/>
</dbReference>
<sequence>MKKYKKYLILPLFIFLSLNNIYALTLDEAVNKALKNNFYLLSKEKELNSKKYEINAADAAKYPSLFFNATYTLLDEKKTQPFTTPFFSQEITMSEKEYFDIFTGLKLNLYTGGLITSNIKIKKLEYESAKSMLSEEQLNIIFNTKKAYLDILRLYANKKIAEDYIKSLTRHLHDVKLMYDQGLVPYIDILQTEVKLSEAKQKLTIVTNNIKVAKSHLSTLMGEKLNDSYQVESISYKIPDKLLINHLYSIAEKNRPILQSLKTQIKLADQMVTATKSQFKPKIYLLGGYKYSDMLENVDPKGNFLIQAGISFNLDWNKPFKETEAKKEIKYAIIKNKEDIKLKVLLEVKKAIEDLNSAEDNLKVAKDAVAKAKEYHRILNLKYKEGLANNSDLLDAEAMLTEALMREKNAYYDIIEKYFAIEKAIGKELR</sequence>
<dbReference type="PANTHER" id="PTHR30026">
    <property type="entry name" value="OUTER MEMBRANE PROTEIN TOLC"/>
    <property type="match status" value="1"/>
</dbReference>
<dbReference type="GO" id="GO:0009279">
    <property type="term" value="C:cell outer membrane"/>
    <property type="evidence" value="ECO:0007669"/>
    <property type="project" value="UniProtKB-SubCell"/>
</dbReference>
<keyword evidence="5" id="KW-0812">Transmembrane</keyword>
<dbReference type="Proteomes" id="UP000322876">
    <property type="component" value="Unassembled WGS sequence"/>
</dbReference>
<keyword evidence="8" id="KW-0175">Coiled coil</keyword>
<keyword evidence="6" id="KW-0472">Membrane</keyword>
<comment type="caution">
    <text evidence="9">The sequence shown here is derived from an EMBL/GenBank/DDBJ whole genome shotgun (WGS) entry which is preliminary data.</text>
</comment>
<proteinExistence type="inferred from homology"/>
<evidence type="ECO:0000256" key="3">
    <source>
        <dbReference type="ARBA" id="ARBA00022448"/>
    </source>
</evidence>
<accession>A0A5A8F5P4</accession>
<dbReference type="InterPro" id="IPR051906">
    <property type="entry name" value="TolC-like"/>
</dbReference>
<dbReference type="Pfam" id="PF02321">
    <property type="entry name" value="OEP"/>
    <property type="match status" value="2"/>
</dbReference>